<evidence type="ECO:0000256" key="1">
    <source>
        <dbReference type="ARBA" id="ARBA00004141"/>
    </source>
</evidence>
<dbReference type="Pfam" id="PF07851">
    <property type="entry name" value="TMEM120A-B"/>
    <property type="match status" value="1"/>
</dbReference>
<dbReference type="GO" id="GO:0016020">
    <property type="term" value="C:membrane"/>
    <property type="evidence" value="ECO:0007669"/>
    <property type="project" value="UniProtKB-SubCell"/>
</dbReference>
<comment type="subcellular location">
    <subcellularLocation>
        <location evidence="1">Membrane</location>
        <topology evidence="1">Multi-pass membrane protein</topology>
    </subcellularLocation>
</comment>
<evidence type="ECO:0000256" key="4">
    <source>
        <dbReference type="ARBA" id="ARBA00022989"/>
    </source>
</evidence>
<organism evidence="7 8">
    <name type="scientific">Varroa destructor</name>
    <name type="common">Honeybee mite</name>
    <dbReference type="NCBI Taxonomy" id="109461"/>
    <lineage>
        <taxon>Eukaryota</taxon>
        <taxon>Metazoa</taxon>
        <taxon>Ecdysozoa</taxon>
        <taxon>Arthropoda</taxon>
        <taxon>Chelicerata</taxon>
        <taxon>Arachnida</taxon>
        <taxon>Acari</taxon>
        <taxon>Parasitiformes</taxon>
        <taxon>Mesostigmata</taxon>
        <taxon>Gamasina</taxon>
        <taxon>Dermanyssoidea</taxon>
        <taxon>Varroidae</taxon>
        <taxon>Varroa</taxon>
    </lineage>
</organism>
<dbReference type="InterPro" id="IPR012926">
    <property type="entry name" value="TMEM120A/B"/>
</dbReference>
<evidence type="ECO:0000313" key="7">
    <source>
        <dbReference type="EnsemblMetazoa" id="XP_022662116"/>
    </source>
</evidence>
<protein>
    <submittedName>
        <fullName evidence="7">Uncharacterized protein</fullName>
    </submittedName>
</protein>
<evidence type="ECO:0000313" key="8">
    <source>
        <dbReference type="Proteomes" id="UP000594260"/>
    </source>
</evidence>
<dbReference type="PANTHER" id="PTHR21433:SF0">
    <property type="entry name" value="TRANSMEMBRANE PROTEIN 120 HOMOLOG"/>
    <property type="match status" value="1"/>
</dbReference>
<evidence type="ECO:0000256" key="2">
    <source>
        <dbReference type="ARBA" id="ARBA00009700"/>
    </source>
</evidence>
<sequence length="352" mass="40168">MQLTLCRTSSGHYFESVISESIMKKLVRYARMVTPGDDIVRLQVIAEEVNKLYQEYKEKLQPAFTASLGYQKALQKSEDFCASQVRHLLHHLVPLRVQLTSMKPVTQSRKNNTQDPVVAKAATELDSHAAELEDAIRLIRRNLPAPPGKYLYFVLGSVSVAMRSNKLKLNYKIEYENIKGWWRLYHFLATGLSGVTVLWADKQGFQLHLRSCFLTYTCVMLVAHQMQYRYQAGTLYRLQALGATPTGNSDVDPMEVSVEGVHSLLVKPMLRDFFLLMPFLYAVYLLQLLMLYLVVELISSKPESATWHAASAAVFFGVMFVGNVYNTTKAIYSKYQSFRPDPLHLIRKFTSC</sequence>
<feature type="transmembrane region" description="Helical" evidence="6">
    <location>
        <begin position="307"/>
        <end position="325"/>
    </location>
</feature>
<name>A0A7M7K687_VARDE</name>
<keyword evidence="4 6" id="KW-1133">Transmembrane helix</keyword>
<dbReference type="EnsemblMetazoa" id="XM_022806381">
    <property type="protein sequence ID" value="XP_022662116"/>
    <property type="gene ID" value="LOC111250733"/>
</dbReference>
<evidence type="ECO:0000256" key="6">
    <source>
        <dbReference type="SAM" id="Phobius"/>
    </source>
</evidence>
<proteinExistence type="inferred from homology"/>
<dbReference type="GeneID" id="111250733"/>
<comment type="similarity">
    <text evidence="2">Belongs to the TMEM120 family.</text>
</comment>
<dbReference type="AlphaFoldDB" id="A0A7M7K687"/>
<evidence type="ECO:0000256" key="3">
    <source>
        <dbReference type="ARBA" id="ARBA00022692"/>
    </source>
</evidence>
<dbReference type="Proteomes" id="UP000594260">
    <property type="component" value="Unplaced"/>
</dbReference>
<keyword evidence="5 6" id="KW-0472">Membrane</keyword>
<evidence type="ECO:0000256" key="5">
    <source>
        <dbReference type="ARBA" id="ARBA00023136"/>
    </source>
</evidence>
<feature type="transmembrane region" description="Helical" evidence="6">
    <location>
        <begin position="273"/>
        <end position="295"/>
    </location>
</feature>
<accession>A0A7M7K687</accession>
<keyword evidence="3 6" id="KW-0812">Transmembrane</keyword>
<dbReference type="RefSeq" id="XP_022662116.1">
    <property type="nucleotide sequence ID" value="XM_022806381.1"/>
</dbReference>
<keyword evidence="8" id="KW-1185">Reference proteome</keyword>
<reference evidence="7" key="1">
    <citation type="submission" date="2021-01" db="UniProtKB">
        <authorList>
            <consortium name="EnsemblMetazoa"/>
        </authorList>
    </citation>
    <scope>IDENTIFICATION</scope>
</reference>
<dbReference type="PANTHER" id="PTHR21433">
    <property type="entry name" value="TRANSMEMBRANE PROTEIN INDUCED BY TUMOR NECROSIS FACTOR ALPHA"/>
    <property type="match status" value="1"/>
</dbReference>